<accession>H1FY66</accession>
<dbReference type="GO" id="GO:0008901">
    <property type="term" value="F:ferredoxin hydrogenase activity"/>
    <property type="evidence" value="ECO:0007669"/>
    <property type="project" value="InterPro"/>
</dbReference>
<feature type="binding site" evidence="13">
    <location>
        <position position="298"/>
    </location>
    <ligand>
        <name>[3Fe-4S] cluster</name>
        <dbReference type="ChEBI" id="CHEBI:21137"/>
    </ligand>
</feature>
<dbReference type="Pfam" id="PF01058">
    <property type="entry name" value="Oxidored_q6"/>
    <property type="match status" value="1"/>
</dbReference>
<evidence type="ECO:0000256" key="6">
    <source>
        <dbReference type="ARBA" id="ARBA00022485"/>
    </source>
</evidence>
<feature type="domain" description="NADH:ubiquinone oxidoreductase-like 20kDa subunit" evidence="14">
    <location>
        <begin position="84"/>
        <end position="230"/>
    </location>
</feature>
<dbReference type="InterPro" id="IPR037024">
    <property type="entry name" value="NiFe_Hase_small_N_sf"/>
</dbReference>
<dbReference type="AlphaFoldDB" id="B6BMW6"/>
<dbReference type="Gene3D" id="4.10.480.10">
    <property type="entry name" value="Cytochrome-c3 hydrogenase, C-terminal domain"/>
    <property type="match status" value="1"/>
</dbReference>
<evidence type="ECO:0000256" key="12">
    <source>
        <dbReference type="ARBA" id="ARBA00023291"/>
    </source>
</evidence>
<evidence type="ECO:0000256" key="5">
    <source>
        <dbReference type="ARBA" id="ARBA00011771"/>
    </source>
</evidence>
<dbReference type="Proteomes" id="UP000006431">
    <property type="component" value="Unassembled WGS sequence"/>
</dbReference>
<keyword evidence="17" id="KW-1185">Reference proteome</keyword>
<feature type="binding site" evidence="13">
    <location>
        <position position="217"/>
    </location>
    <ligand>
        <name>[4Fe-4S] cluster</name>
        <dbReference type="ChEBI" id="CHEBI:49883"/>
        <label>1</label>
    </ligand>
</feature>
<feature type="binding site" evidence="13">
    <location>
        <position position="87"/>
    </location>
    <ligand>
        <name>[4Fe-4S] cluster</name>
        <dbReference type="ChEBI" id="CHEBI:49883"/>
        <label>1</label>
    </ligand>
</feature>
<evidence type="ECO:0000256" key="8">
    <source>
        <dbReference type="ARBA" id="ARBA00022729"/>
    </source>
</evidence>
<dbReference type="InterPro" id="IPR001821">
    <property type="entry name" value="NiFe_hydrogenase_ssu"/>
</dbReference>
<dbReference type="GO" id="GO:0030313">
    <property type="term" value="C:cell envelope"/>
    <property type="evidence" value="ECO:0007669"/>
    <property type="project" value="UniProtKB-SubCell"/>
</dbReference>
<dbReference type="InterPro" id="IPR027394">
    <property type="entry name" value="Cytochrome-c3_hydrogenase_C"/>
</dbReference>
<evidence type="ECO:0000313" key="16">
    <source>
        <dbReference type="EMBL" id="EHP30762.1"/>
    </source>
</evidence>
<name>B6BMW6_SULGG</name>
<feature type="binding site" evidence="13">
    <location>
        <position position="283"/>
    </location>
    <ligand>
        <name>[4Fe-4S] cluster</name>
        <dbReference type="ChEBI" id="CHEBI:49883"/>
        <label>2</label>
    </ligand>
</feature>
<evidence type="ECO:0000256" key="4">
    <source>
        <dbReference type="ARBA" id="ARBA00006605"/>
    </source>
</evidence>
<evidence type="ECO:0000256" key="9">
    <source>
        <dbReference type="ARBA" id="ARBA00023002"/>
    </source>
</evidence>
<feature type="binding site" evidence="13">
    <location>
        <position position="289"/>
    </location>
    <ligand>
        <name>[4Fe-4S] cluster</name>
        <dbReference type="ChEBI" id="CHEBI:49883"/>
        <label>2</label>
    </ligand>
</feature>
<dbReference type="OrthoDB" id="9766729at2"/>
<dbReference type="InterPro" id="IPR006137">
    <property type="entry name" value="NADH_UbQ_OxRdtase-like_20kDa"/>
</dbReference>
<comment type="subunit">
    <text evidence="5">Heterodimer of a large and a small subunit.</text>
</comment>
<protein>
    <submittedName>
        <fullName evidence="16">Quinone-reactive Ni/Fe-hydrogenase, small subunit</fullName>
        <ecNumber evidence="16">1.12.5.1</ecNumber>
    </submittedName>
</protein>
<dbReference type="Gene3D" id="3.40.50.700">
    <property type="entry name" value="NADH:ubiquinone oxidoreductase-like, 20kDa subunit"/>
    <property type="match status" value="1"/>
</dbReference>
<evidence type="ECO:0000256" key="1">
    <source>
        <dbReference type="ARBA" id="ARBA00001927"/>
    </source>
</evidence>
<dbReference type="Pfam" id="PF14720">
    <property type="entry name" value="NiFe_hyd_SSU_C"/>
    <property type="match status" value="1"/>
</dbReference>
<dbReference type="GO" id="GO:0016020">
    <property type="term" value="C:membrane"/>
    <property type="evidence" value="ECO:0007669"/>
    <property type="project" value="TreeGrafter"/>
</dbReference>
<keyword evidence="10 13" id="KW-0408">Iron</keyword>
<reference evidence="16 17" key="1">
    <citation type="journal article" date="2012" name="Proc. Natl. Acad. Sci. U.S.A.">
        <title>Genome and physiology of a model Epsilonproteobacterium responsible for sulfide detoxification in marine oxygen depletion zones.</title>
        <authorList>
            <person name="Grote J."/>
            <person name="Schott T."/>
            <person name="Bruckner C.G."/>
            <person name="Glockner F.O."/>
            <person name="Jost G."/>
            <person name="Teeling H."/>
            <person name="Labrenz M."/>
            <person name="Jurgens K."/>
        </authorList>
    </citation>
    <scope>NUCLEOTIDE SEQUENCE [LARGE SCALE GENOMIC DNA]</scope>
    <source>
        <strain evidence="16 17">GD1</strain>
    </source>
</reference>
<dbReference type="RefSeq" id="WP_008339437.1">
    <property type="nucleotide sequence ID" value="NZ_AFRZ01000001.1"/>
</dbReference>
<comment type="cofactor">
    <cofactor evidence="2">
        <name>[4Fe-4S] cluster</name>
        <dbReference type="ChEBI" id="CHEBI:49883"/>
    </cofactor>
</comment>
<feature type="binding site" evidence="13">
    <location>
        <position position="84"/>
    </location>
    <ligand>
        <name>[4Fe-4S] cluster</name>
        <dbReference type="ChEBI" id="CHEBI:49883"/>
        <label>1</label>
    </ligand>
</feature>
<feature type="binding site" evidence="13">
    <location>
        <position position="184"/>
    </location>
    <ligand>
        <name>[4Fe-4S] cluster</name>
        <dbReference type="ChEBI" id="CHEBI:49883"/>
        <label>1</label>
    </ligand>
</feature>
<dbReference type="PATRIC" id="fig|929558.5.peg.2230"/>
<dbReference type="PANTHER" id="PTHR30013">
    <property type="entry name" value="NIFE / NIFESE HYDROGENASE SMALL SUBUNIT FAMILY MEMBER"/>
    <property type="match status" value="1"/>
</dbReference>
<evidence type="ECO:0000256" key="11">
    <source>
        <dbReference type="ARBA" id="ARBA00023014"/>
    </source>
</evidence>
<feature type="domain" description="Cytochrome-c3 hydrogenase C-terminal" evidence="15">
    <location>
        <begin position="250"/>
        <end position="331"/>
    </location>
</feature>
<comment type="caution">
    <text evidence="16">The sequence shown here is derived from an EMBL/GenBank/DDBJ whole genome shotgun (WGS) entry which is preliminary data.</text>
</comment>
<evidence type="ECO:0000313" key="17">
    <source>
        <dbReference type="Proteomes" id="UP000006431"/>
    </source>
</evidence>
<feature type="binding site" evidence="13">
    <location>
        <position position="317"/>
    </location>
    <ligand>
        <name>[3Fe-4S] cluster</name>
        <dbReference type="ChEBI" id="CHEBI:21137"/>
    </ligand>
</feature>
<dbReference type="EC" id="1.12.5.1" evidence="16"/>
<evidence type="ECO:0000256" key="2">
    <source>
        <dbReference type="ARBA" id="ARBA00001966"/>
    </source>
</evidence>
<dbReference type="GO" id="GO:0051539">
    <property type="term" value="F:4 iron, 4 sulfur cluster binding"/>
    <property type="evidence" value="ECO:0007669"/>
    <property type="project" value="UniProtKB-KW"/>
</dbReference>
<keyword evidence="12 13" id="KW-0003">3Fe-4S</keyword>
<comment type="similarity">
    <text evidence="4">Belongs to the [NiFe]/[NiFeSe] hydrogenase small subunit family.</text>
</comment>
<keyword evidence="7 13" id="KW-0479">Metal-binding</keyword>
<dbReference type="GO" id="GO:0046872">
    <property type="term" value="F:metal ion binding"/>
    <property type="evidence" value="ECO:0007669"/>
    <property type="project" value="UniProtKB-KW"/>
</dbReference>
<comment type="cofactor">
    <cofactor evidence="1">
        <name>[3Fe-4S] cluster</name>
        <dbReference type="ChEBI" id="CHEBI:21137"/>
    </cofactor>
</comment>
<evidence type="ECO:0000256" key="10">
    <source>
        <dbReference type="ARBA" id="ARBA00023004"/>
    </source>
</evidence>
<dbReference type="HOGENOM" id="CLU_046107_0_0_7"/>
<dbReference type="GO" id="GO:0047067">
    <property type="term" value="F:hydrogen:quinone oxidoreductase activity"/>
    <property type="evidence" value="ECO:0007669"/>
    <property type="project" value="UniProtKB-EC"/>
</dbReference>
<dbReference type="GO" id="GO:0044569">
    <property type="term" value="C:[Ni-Fe] hydrogenase complex"/>
    <property type="evidence" value="ECO:0007669"/>
    <property type="project" value="TreeGrafter"/>
</dbReference>
<gene>
    <name evidence="16" type="primary">hydA2</name>
    <name evidence="16" type="ORF">SMGD1_2239</name>
</gene>
<dbReference type="eggNOG" id="COG1740">
    <property type="taxonomic scope" value="Bacteria"/>
</dbReference>
<evidence type="ECO:0000256" key="13">
    <source>
        <dbReference type="PIRSR" id="PIRSR000310-1"/>
    </source>
</evidence>
<feature type="binding site" evidence="13">
    <location>
        <position position="258"/>
    </location>
    <ligand>
        <name>[4Fe-4S] cluster</name>
        <dbReference type="ChEBI" id="CHEBI:49883"/>
        <label>2</label>
    </ligand>
</feature>
<dbReference type="GO" id="GO:0009055">
    <property type="term" value="F:electron transfer activity"/>
    <property type="evidence" value="ECO:0007669"/>
    <property type="project" value="TreeGrafter"/>
</dbReference>
<evidence type="ECO:0000256" key="7">
    <source>
        <dbReference type="ARBA" id="ARBA00022723"/>
    </source>
</evidence>
<keyword evidence="9 16" id="KW-0560">Oxidoreductase</keyword>
<keyword evidence="8" id="KW-0732">Signal</keyword>
<feature type="binding site" evidence="13">
    <location>
        <position position="320"/>
    </location>
    <ligand>
        <name>[3Fe-4S] cluster</name>
        <dbReference type="ChEBI" id="CHEBI:21137"/>
    </ligand>
</feature>
<accession>B6BMW6</accession>
<dbReference type="GO" id="GO:0009375">
    <property type="term" value="C:ferredoxin hydrogenase complex"/>
    <property type="evidence" value="ECO:0007669"/>
    <property type="project" value="InterPro"/>
</dbReference>
<dbReference type="GO" id="GO:0051538">
    <property type="term" value="F:3 iron, 4 sulfur cluster binding"/>
    <property type="evidence" value="ECO:0007669"/>
    <property type="project" value="UniProtKB-KW"/>
</dbReference>
<evidence type="ECO:0000256" key="3">
    <source>
        <dbReference type="ARBA" id="ARBA00004196"/>
    </source>
</evidence>
<dbReference type="InterPro" id="IPR037148">
    <property type="entry name" value="NiFe-Hase_small_C_sf"/>
</dbReference>
<dbReference type="PRINTS" id="PR00614">
    <property type="entry name" value="NIHGNASESMLL"/>
</dbReference>
<dbReference type="PROSITE" id="PS51318">
    <property type="entry name" value="TAT"/>
    <property type="match status" value="1"/>
</dbReference>
<comment type="subcellular location">
    <subcellularLocation>
        <location evidence="3">Cell envelope</location>
    </subcellularLocation>
</comment>
<dbReference type="InterPro" id="IPR006311">
    <property type="entry name" value="TAT_signal"/>
</dbReference>
<dbReference type="GO" id="GO:0009061">
    <property type="term" value="P:anaerobic respiration"/>
    <property type="evidence" value="ECO:0007669"/>
    <property type="project" value="TreeGrafter"/>
</dbReference>
<dbReference type="NCBIfam" id="TIGR00391">
    <property type="entry name" value="hydA"/>
    <property type="match status" value="1"/>
</dbReference>
<keyword evidence="6 13" id="KW-0004">4Fe-4S</keyword>
<dbReference type="PIRSF" id="PIRSF000310">
    <property type="entry name" value="NiFe_hyd_ssu"/>
    <property type="match status" value="1"/>
</dbReference>
<dbReference type="SUPFAM" id="SSF56770">
    <property type="entry name" value="HydA/Nqo6-like"/>
    <property type="match status" value="1"/>
</dbReference>
<dbReference type="STRING" id="929558.SMGD1_2239"/>
<proteinExistence type="inferred from homology"/>
<feature type="binding site" evidence="13">
    <location>
        <position position="255"/>
    </location>
    <ligand>
        <name>[4Fe-4S] cluster</name>
        <dbReference type="ChEBI" id="CHEBI:49883"/>
        <label>2</label>
    </ligand>
</feature>
<organism evidence="16 17">
    <name type="scientific">Sulfurimonas gotlandica (strain DSM 19862 / JCM 16533 / GD1)</name>
    <dbReference type="NCBI Taxonomy" id="929558"/>
    <lineage>
        <taxon>Bacteria</taxon>
        <taxon>Pseudomonadati</taxon>
        <taxon>Campylobacterota</taxon>
        <taxon>Epsilonproteobacteria</taxon>
        <taxon>Campylobacterales</taxon>
        <taxon>Sulfurimonadaceae</taxon>
        <taxon>Sulfurimonas</taxon>
    </lineage>
</organism>
<evidence type="ECO:0000259" key="14">
    <source>
        <dbReference type="Pfam" id="PF01058"/>
    </source>
</evidence>
<evidence type="ECO:0000259" key="15">
    <source>
        <dbReference type="Pfam" id="PF14720"/>
    </source>
</evidence>
<dbReference type="EMBL" id="AFRZ01000001">
    <property type="protein sequence ID" value="EHP30762.1"/>
    <property type="molecule type" value="Genomic_DNA"/>
</dbReference>
<dbReference type="PANTHER" id="PTHR30013:SF7">
    <property type="entry name" value="HYDROGENASE-2 SMALL CHAIN"/>
    <property type="match status" value="1"/>
</dbReference>
<sequence length="383" mass="41172">MVSDTLYKKLSARVNELSKLPKLDDQKSIPKLIEENGFSRREFMTWAGTMTAMLALPASYTPLIAKAAEVADRLPVIWLHMAECTGCTESLLRSASPSIDSLIFDHISLEYQETIMSAAGWQAEQNLENAIEKYKDRYVLMVEGGIPHGKGSHFLTIGGHGKTGEQSAIDAAEHAAAIFAIGTCSSFGGVQAAAPNPTNATSLSNVTSKPVINVPGCPPSESNIVGTLLHFLLYGSLPALDAYNRPKWAYGLRIHDMCERRGHFDAGEFVEQFGDDGAKNGFCLYKVGCKGPYTFNNCSRQKFNEGTSWPVQAGHGCAGCSEPDFWDTMGVLHEPLADRLFHTTFGGLGSDATADKIGLGLLTVTAVGIAAHAAISAVKKPKE</sequence>
<keyword evidence="11 13" id="KW-0411">Iron-sulfur</keyword>